<proteinExistence type="evidence at transcript level"/>
<protein>
    <submittedName>
        <fullName evidence="1">Uncharacterized protein</fullName>
    </submittedName>
</protein>
<name>D5A8Y4_PICSI</name>
<accession>D5A8Y4</accession>
<dbReference type="AlphaFoldDB" id="D5A8Y4"/>
<evidence type="ECO:0000313" key="1">
    <source>
        <dbReference type="EMBL" id="ADE76003.1"/>
    </source>
</evidence>
<dbReference type="EMBL" id="BT122633">
    <property type="protein sequence ID" value="ADE76003.1"/>
    <property type="molecule type" value="mRNA"/>
</dbReference>
<reference evidence="1" key="1">
    <citation type="submission" date="2010-04" db="EMBL/GenBank/DDBJ databases">
        <authorList>
            <person name="Reid K.E."/>
            <person name="Liao N."/>
            <person name="Chan S."/>
            <person name="Docking R."/>
            <person name="Taylor G."/>
            <person name="Moore R."/>
            <person name="Mayo M."/>
            <person name="Munro S."/>
            <person name="King J."/>
            <person name="Yanchuk A."/>
            <person name="Holt R."/>
            <person name="Jones S."/>
            <person name="Marra M."/>
            <person name="Ritland C.E."/>
            <person name="Ritland K."/>
            <person name="Bohlmann J."/>
        </authorList>
    </citation>
    <scope>NUCLEOTIDE SEQUENCE</scope>
    <source>
        <tissue evidence="1">Buds collected with no treatment. Collection October 2007</tissue>
    </source>
</reference>
<sequence length="82" mass="9654">MISKIVLNQRMSRHPSLLGLQQEKEGGKEATAAFFFCNRRKRVEKKPRQLSFFATGRYEVNFCSYLPMLNSNLNWITMLIRI</sequence>
<organism evidence="1">
    <name type="scientific">Picea sitchensis</name>
    <name type="common">Sitka spruce</name>
    <name type="synonym">Pinus sitchensis</name>
    <dbReference type="NCBI Taxonomy" id="3332"/>
    <lineage>
        <taxon>Eukaryota</taxon>
        <taxon>Viridiplantae</taxon>
        <taxon>Streptophyta</taxon>
        <taxon>Embryophyta</taxon>
        <taxon>Tracheophyta</taxon>
        <taxon>Spermatophyta</taxon>
        <taxon>Pinopsida</taxon>
        <taxon>Pinidae</taxon>
        <taxon>Conifers I</taxon>
        <taxon>Pinales</taxon>
        <taxon>Pinaceae</taxon>
        <taxon>Picea</taxon>
    </lineage>
</organism>